<evidence type="ECO:0000256" key="1">
    <source>
        <dbReference type="SAM" id="Coils"/>
    </source>
</evidence>
<dbReference type="Pfam" id="PF07956">
    <property type="entry name" value="DUF1690"/>
    <property type="match status" value="1"/>
</dbReference>
<evidence type="ECO:0000313" key="3">
    <source>
        <dbReference type="Proteomes" id="UP000613177"/>
    </source>
</evidence>
<dbReference type="InterPro" id="IPR012471">
    <property type="entry name" value="DUF1690"/>
</dbReference>
<dbReference type="Proteomes" id="UP000613177">
    <property type="component" value="Unassembled WGS sequence"/>
</dbReference>
<dbReference type="OrthoDB" id="5544375at2759"/>
<keyword evidence="3" id="KW-1185">Reference proteome</keyword>
<evidence type="ECO:0000313" key="2">
    <source>
        <dbReference type="EMBL" id="KAG2233816.1"/>
    </source>
</evidence>
<name>A0A8H7SRJ5_9FUNG</name>
<dbReference type="AlphaFoldDB" id="A0A8H7SRJ5"/>
<feature type="coiled-coil region" evidence="1">
    <location>
        <begin position="20"/>
        <end position="71"/>
    </location>
</feature>
<sequence>MGSTQSKQEPVIFYNPNVPLQFSTSLVQNLEKKAEQTTEKIEARQVESIVTKRVSEELEKLKQDESELKEKFYMELSENNNVNANTTNTDIEAMIQRISRNGAKELPEQIQKAQQEVIACYNKNKSRSLDCWKEVTEFKHAVAEEQKKFVAKQK</sequence>
<comment type="caution">
    <text evidence="2">The sequence shown here is derived from an EMBL/GenBank/DDBJ whole genome shotgun (WGS) entry which is preliminary data.</text>
</comment>
<reference evidence="2" key="1">
    <citation type="submission" date="2021-01" db="EMBL/GenBank/DDBJ databases">
        <title>Metabolic potential, ecology and presence of endohyphal bacteria is reflected in genomic diversity of Mucoromycotina.</title>
        <authorList>
            <person name="Muszewska A."/>
            <person name="Okrasinska A."/>
            <person name="Steczkiewicz K."/>
            <person name="Drgas O."/>
            <person name="Orlowska M."/>
            <person name="Perlinska-Lenart U."/>
            <person name="Aleksandrzak-Piekarczyk T."/>
            <person name="Szatraj K."/>
            <person name="Zielenkiewicz U."/>
            <person name="Pilsyk S."/>
            <person name="Malc E."/>
            <person name="Mieczkowski P."/>
            <person name="Kruszewska J.S."/>
            <person name="Biernat P."/>
            <person name="Pawlowska J."/>
        </authorList>
    </citation>
    <scope>NUCLEOTIDE SEQUENCE</scope>
    <source>
        <strain evidence="2">WA0000018081</strain>
    </source>
</reference>
<organism evidence="2 3">
    <name type="scientific">Thamnidium elegans</name>
    <dbReference type="NCBI Taxonomy" id="101142"/>
    <lineage>
        <taxon>Eukaryota</taxon>
        <taxon>Fungi</taxon>
        <taxon>Fungi incertae sedis</taxon>
        <taxon>Mucoromycota</taxon>
        <taxon>Mucoromycotina</taxon>
        <taxon>Mucoromycetes</taxon>
        <taxon>Mucorales</taxon>
        <taxon>Mucorineae</taxon>
        <taxon>Mucoraceae</taxon>
        <taxon>Thamnidium</taxon>
    </lineage>
</organism>
<keyword evidence="1" id="KW-0175">Coiled coil</keyword>
<proteinExistence type="predicted"/>
<dbReference type="EMBL" id="JAEPRE010000069">
    <property type="protein sequence ID" value="KAG2233816.1"/>
    <property type="molecule type" value="Genomic_DNA"/>
</dbReference>
<accession>A0A8H7SRJ5</accession>
<gene>
    <name evidence="2" type="ORF">INT48_005969</name>
</gene>
<protein>
    <submittedName>
        <fullName evidence="2">Uncharacterized protein</fullName>
    </submittedName>
</protein>